<evidence type="ECO:0000256" key="5">
    <source>
        <dbReference type="ARBA" id="ARBA00023163"/>
    </source>
</evidence>
<evidence type="ECO:0000313" key="8">
    <source>
        <dbReference type="EMBL" id="KJJ85092.1"/>
    </source>
</evidence>
<evidence type="ECO:0000256" key="3">
    <source>
        <dbReference type="ARBA" id="ARBA00022884"/>
    </source>
</evidence>
<evidence type="ECO:0000259" key="7">
    <source>
        <dbReference type="Pfam" id="PF01029"/>
    </source>
</evidence>
<comment type="similarity">
    <text evidence="1 6">Belongs to the NusB family.</text>
</comment>
<keyword evidence="4 6" id="KW-0805">Transcription regulation</keyword>
<dbReference type="NCBIfam" id="TIGR01951">
    <property type="entry name" value="nusB"/>
    <property type="match status" value="1"/>
</dbReference>
<evidence type="ECO:0000256" key="2">
    <source>
        <dbReference type="ARBA" id="ARBA00022814"/>
    </source>
</evidence>
<evidence type="ECO:0000256" key="4">
    <source>
        <dbReference type="ARBA" id="ARBA00023015"/>
    </source>
</evidence>
<dbReference type="InterPro" id="IPR006027">
    <property type="entry name" value="NusB_RsmB_TIM44"/>
</dbReference>
<feature type="domain" description="NusB/RsmB/TIM44" evidence="7">
    <location>
        <begin position="7"/>
        <end position="130"/>
    </location>
</feature>
<dbReference type="EMBL" id="JYNY01000222">
    <property type="protein sequence ID" value="KJJ85092.1"/>
    <property type="molecule type" value="Genomic_DNA"/>
</dbReference>
<dbReference type="GO" id="GO:0003723">
    <property type="term" value="F:RNA binding"/>
    <property type="evidence" value="ECO:0007669"/>
    <property type="project" value="UniProtKB-UniRule"/>
</dbReference>
<dbReference type="AlphaFoldDB" id="A0A0F0CP96"/>
<dbReference type="GO" id="GO:0005829">
    <property type="term" value="C:cytosol"/>
    <property type="evidence" value="ECO:0007669"/>
    <property type="project" value="TreeGrafter"/>
</dbReference>
<sequence>MRNRTLSREIALKILYSWEISAETITLCAKKYWDNNKLEEETVVAFCEYLLKGVDKYKIELDEKIAKAALNWTISRMSCIDRNILRIASFELLFTIDIPDKVTINEAINLAKKYGDKDSGRFVNGVLDKVKTYGKISGVFQSE</sequence>
<accession>A0A0F0CP96</accession>
<keyword evidence="5 6" id="KW-0804">Transcription</keyword>
<comment type="function">
    <text evidence="6">Involved in transcription antitermination. Required for transcription of ribosomal RNA (rRNA) genes. Binds specifically to the boxA antiterminator sequence of the ribosomal RNA (rrn) operons.</text>
</comment>
<dbReference type="InterPro" id="IPR011605">
    <property type="entry name" value="NusB_fam"/>
</dbReference>
<dbReference type="GO" id="GO:0031564">
    <property type="term" value="P:transcription antitermination"/>
    <property type="evidence" value="ECO:0007669"/>
    <property type="project" value="UniProtKB-KW"/>
</dbReference>
<keyword evidence="9" id="KW-1185">Reference proteome</keyword>
<keyword evidence="2 6" id="KW-0889">Transcription antitermination</keyword>
<gene>
    <name evidence="6" type="primary">nusB</name>
    <name evidence="8" type="ORF">OMAG_001056</name>
</gene>
<dbReference type="InterPro" id="IPR035926">
    <property type="entry name" value="NusB-like_sf"/>
</dbReference>
<evidence type="ECO:0000256" key="1">
    <source>
        <dbReference type="ARBA" id="ARBA00005952"/>
    </source>
</evidence>
<reference evidence="8 9" key="1">
    <citation type="submission" date="2015-02" db="EMBL/GenBank/DDBJ databases">
        <title>Single-cell genomics of uncultivated deep-branching MTB reveals a conserved set of magnetosome genes.</title>
        <authorList>
            <person name="Kolinko S."/>
            <person name="Richter M."/>
            <person name="Glockner F.O."/>
            <person name="Brachmann A."/>
            <person name="Schuler D."/>
        </authorList>
    </citation>
    <scope>NUCLEOTIDE SEQUENCE [LARGE SCALE GENOMIC DNA]</scope>
    <source>
        <strain evidence="8">SKK-01</strain>
    </source>
</reference>
<evidence type="ECO:0000313" key="9">
    <source>
        <dbReference type="Proteomes" id="UP000033428"/>
    </source>
</evidence>
<dbReference type="PANTHER" id="PTHR11078">
    <property type="entry name" value="N UTILIZATION SUBSTANCE PROTEIN B-RELATED"/>
    <property type="match status" value="1"/>
</dbReference>
<dbReference type="Gene3D" id="1.10.940.10">
    <property type="entry name" value="NusB-like"/>
    <property type="match status" value="1"/>
</dbReference>
<dbReference type="SUPFAM" id="SSF48013">
    <property type="entry name" value="NusB-like"/>
    <property type="match status" value="1"/>
</dbReference>
<name>A0A0F0CP96_9BACT</name>
<dbReference type="Pfam" id="PF01029">
    <property type="entry name" value="NusB"/>
    <property type="match status" value="1"/>
</dbReference>
<evidence type="ECO:0000256" key="6">
    <source>
        <dbReference type="HAMAP-Rule" id="MF_00073"/>
    </source>
</evidence>
<protein>
    <recommendedName>
        <fullName evidence="6">Transcription antitermination protein NusB</fullName>
    </recommendedName>
    <alternativeName>
        <fullName evidence="6">Antitermination factor NusB</fullName>
    </alternativeName>
</protein>
<dbReference type="PATRIC" id="fig|1609969.3.peg.1135"/>
<dbReference type="Proteomes" id="UP000033428">
    <property type="component" value="Unassembled WGS sequence"/>
</dbReference>
<dbReference type="HAMAP" id="MF_00073">
    <property type="entry name" value="NusB"/>
    <property type="match status" value="1"/>
</dbReference>
<dbReference type="GO" id="GO:0006353">
    <property type="term" value="P:DNA-templated transcription termination"/>
    <property type="evidence" value="ECO:0007669"/>
    <property type="project" value="UniProtKB-UniRule"/>
</dbReference>
<comment type="caution">
    <text evidence="8">The sequence shown here is derived from an EMBL/GenBank/DDBJ whole genome shotgun (WGS) entry which is preliminary data.</text>
</comment>
<keyword evidence="3 6" id="KW-0694">RNA-binding</keyword>
<dbReference type="PANTHER" id="PTHR11078:SF3">
    <property type="entry name" value="ANTITERMINATION NUSB DOMAIN-CONTAINING PROTEIN"/>
    <property type="match status" value="1"/>
</dbReference>
<organism evidence="8 9">
    <name type="scientific">Candidatus Omnitrophus magneticus</name>
    <dbReference type="NCBI Taxonomy" id="1609969"/>
    <lineage>
        <taxon>Bacteria</taxon>
        <taxon>Pseudomonadati</taxon>
        <taxon>Candidatus Omnitrophota</taxon>
        <taxon>Candidatus Omnitrophus</taxon>
    </lineage>
</organism>
<proteinExistence type="inferred from homology"/>